<dbReference type="Gene3D" id="3.40.190.10">
    <property type="entry name" value="Periplasmic binding protein-like II"/>
    <property type="match status" value="2"/>
</dbReference>
<keyword evidence="5" id="KW-1185">Reference proteome</keyword>
<dbReference type="EMBL" id="RHLK01000023">
    <property type="protein sequence ID" value="MVP02389.1"/>
    <property type="molecule type" value="Genomic_DNA"/>
</dbReference>
<feature type="chain" id="PRO_5038756282" evidence="2">
    <location>
        <begin position="20"/>
        <end position="269"/>
    </location>
</feature>
<feature type="signal peptide" evidence="2">
    <location>
        <begin position="1"/>
        <end position="19"/>
    </location>
</feature>
<dbReference type="SUPFAM" id="SSF53850">
    <property type="entry name" value="Periplasmic binding protein-like II"/>
    <property type="match status" value="1"/>
</dbReference>
<feature type="domain" description="Solute-binding protein family 3/N-terminal" evidence="3">
    <location>
        <begin position="41"/>
        <end position="262"/>
    </location>
</feature>
<dbReference type="Proteomes" id="UP000490800">
    <property type="component" value="Unassembled WGS sequence"/>
</dbReference>
<evidence type="ECO:0000256" key="2">
    <source>
        <dbReference type="SAM" id="SignalP"/>
    </source>
</evidence>
<reference evidence="4 5" key="1">
    <citation type="journal article" date="2019" name="Microorganisms">
        <title>Paenibacillus lutrae sp. nov., A Chitinolytic Species Isolated from A River Otter in Castril Natural Park, Granada, Spain.</title>
        <authorList>
            <person name="Rodriguez M."/>
            <person name="Reina J.C."/>
            <person name="Bejar V."/>
            <person name="Llamas I."/>
        </authorList>
    </citation>
    <scope>NUCLEOTIDE SEQUENCE [LARGE SCALE GENOMIC DNA]</scope>
    <source>
        <strain evidence="4 5">N10</strain>
    </source>
</reference>
<gene>
    <name evidence="4" type="ORF">EDM21_23170</name>
</gene>
<proteinExistence type="predicted"/>
<accession>A0A7X3FMT8</accession>
<dbReference type="OrthoDB" id="9774451at2"/>
<sequence length="269" mass="29393">MKKWGLTLIALVLSLSLIAACGQKPEAQPGESGGADAQKKTITLGTSADYPPYEFHKSIDGKDQIIGFDIMIAQEIAKDMGAELVVRDMKFDGLLPALQTGNVDMILSGMTPTEERKKSVDFSKTYYTAKQMIVVRAEDKEQYKTMESLTGKRIVVQKASIQETVAKEQIKDAKIKTLSKITDIVLELKNKNADAAIIELPVATSHVNKDKTIVIAEATPSVEEAGSAVAFKKGSQEMVDQANKTIDRLIAEKKIEQFVTEASNQVEAE</sequence>
<dbReference type="InterPro" id="IPR001638">
    <property type="entry name" value="Solute-binding_3/MltF_N"/>
</dbReference>
<evidence type="ECO:0000256" key="1">
    <source>
        <dbReference type="ARBA" id="ARBA00022729"/>
    </source>
</evidence>
<evidence type="ECO:0000259" key="3">
    <source>
        <dbReference type="SMART" id="SM00062"/>
    </source>
</evidence>
<dbReference type="PANTHER" id="PTHR35936:SF17">
    <property type="entry name" value="ARGININE-BINDING EXTRACELLULAR PROTEIN ARTP"/>
    <property type="match status" value="1"/>
</dbReference>
<dbReference type="PANTHER" id="PTHR35936">
    <property type="entry name" value="MEMBRANE-BOUND LYTIC MUREIN TRANSGLYCOSYLASE F"/>
    <property type="match status" value="1"/>
</dbReference>
<name>A0A7X3FMT8_9BACL</name>
<protein>
    <submittedName>
        <fullName evidence="4">Transporter substrate-binding domain-containing protein</fullName>
    </submittedName>
</protein>
<comment type="caution">
    <text evidence="4">The sequence shown here is derived from an EMBL/GenBank/DDBJ whole genome shotgun (WGS) entry which is preliminary data.</text>
</comment>
<keyword evidence="1 2" id="KW-0732">Signal</keyword>
<evidence type="ECO:0000313" key="5">
    <source>
        <dbReference type="Proteomes" id="UP000490800"/>
    </source>
</evidence>
<dbReference type="RefSeq" id="WP_157338751.1">
    <property type="nucleotide sequence ID" value="NZ_RHLK01000023.1"/>
</dbReference>
<organism evidence="4 5">
    <name type="scientific">Paenibacillus lutrae</name>
    <dbReference type="NCBI Taxonomy" id="2078573"/>
    <lineage>
        <taxon>Bacteria</taxon>
        <taxon>Bacillati</taxon>
        <taxon>Bacillota</taxon>
        <taxon>Bacilli</taxon>
        <taxon>Bacillales</taxon>
        <taxon>Paenibacillaceae</taxon>
        <taxon>Paenibacillus</taxon>
    </lineage>
</organism>
<evidence type="ECO:0000313" key="4">
    <source>
        <dbReference type="EMBL" id="MVP02389.1"/>
    </source>
</evidence>
<dbReference type="AlphaFoldDB" id="A0A7X3FMT8"/>
<dbReference type="Pfam" id="PF00497">
    <property type="entry name" value="SBP_bac_3"/>
    <property type="match status" value="1"/>
</dbReference>
<dbReference type="SMART" id="SM00062">
    <property type="entry name" value="PBPb"/>
    <property type="match status" value="1"/>
</dbReference>
<dbReference type="PROSITE" id="PS51257">
    <property type="entry name" value="PROKAR_LIPOPROTEIN"/>
    <property type="match status" value="1"/>
</dbReference>